<dbReference type="InterPro" id="IPR020084">
    <property type="entry name" value="NUDIX_hydrolase_CS"/>
</dbReference>
<dbReference type="PANTHER" id="PTHR43222">
    <property type="entry name" value="NUDIX HYDROLASE 23"/>
    <property type="match status" value="1"/>
</dbReference>
<organism evidence="6 7">
    <name type="scientific">Desulfoferula mesophila</name>
    <dbReference type="NCBI Taxonomy" id="3058419"/>
    <lineage>
        <taxon>Bacteria</taxon>
        <taxon>Pseudomonadati</taxon>
        <taxon>Thermodesulfobacteriota</taxon>
        <taxon>Desulfarculia</taxon>
        <taxon>Desulfarculales</taxon>
        <taxon>Desulfarculaceae</taxon>
        <taxon>Desulfoferula</taxon>
    </lineage>
</organism>
<dbReference type="SUPFAM" id="SSF55811">
    <property type="entry name" value="Nudix"/>
    <property type="match status" value="1"/>
</dbReference>
<dbReference type="Pfam" id="PF00293">
    <property type="entry name" value="NUDIX"/>
    <property type="match status" value="1"/>
</dbReference>
<dbReference type="Gene3D" id="3.90.79.10">
    <property type="entry name" value="Nucleoside Triphosphate Pyrophosphohydrolase"/>
    <property type="match status" value="1"/>
</dbReference>
<feature type="domain" description="Nudix hydrolase" evidence="5">
    <location>
        <begin position="42"/>
        <end position="166"/>
    </location>
</feature>
<keyword evidence="3" id="KW-0460">Magnesium</keyword>
<keyword evidence="7" id="KW-1185">Reference proteome</keyword>
<reference evidence="7" key="1">
    <citation type="journal article" date="2023" name="Arch. Microbiol.">
        <title>Desulfoferula mesophilus gen. nov. sp. nov., a mesophilic sulfate-reducing bacterium isolated from a brackish lake sediment.</title>
        <authorList>
            <person name="Watanabe T."/>
            <person name="Yabe T."/>
            <person name="Tsuji J.M."/>
            <person name="Fukui M."/>
        </authorList>
    </citation>
    <scope>NUCLEOTIDE SEQUENCE [LARGE SCALE GENOMIC DNA]</scope>
    <source>
        <strain evidence="7">12FAK</strain>
    </source>
</reference>
<keyword evidence="2 4" id="KW-0378">Hydrolase</keyword>
<dbReference type="KEGG" id="dmp:FAK_21500"/>
<dbReference type="PRINTS" id="PR00502">
    <property type="entry name" value="NUDIXFAMILY"/>
</dbReference>
<dbReference type="InterPro" id="IPR015797">
    <property type="entry name" value="NUDIX_hydrolase-like_dom_sf"/>
</dbReference>
<evidence type="ECO:0000256" key="4">
    <source>
        <dbReference type="RuleBase" id="RU003476"/>
    </source>
</evidence>
<evidence type="ECO:0000313" key="7">
    <source>
        <dbReference type="Proteomes" id="UP001366166"/>
    </source>
</evidence>
<dbReference type="Proteomes" id="UP001366166">
    <property type="component" value="Chromosome"/>
</dbReference>
<name>A0AAU9EPJ9_9BACT</name>
<dbReference type="GO" id="GO:0016787">
    <property type="term" value="F:hydrolase activity"/>
    <property type="evidence" value="ECO:0007669"/>
    <property type="project" value="UniProtKB-KW"/>
</dbReference>
<proteinExistence type="inferred from homology"/>
<dbReference type="PROSITE" id="PS51462">
    <property type="entry name" value="NUDIX"/>
    <property type="match status" value="1"/>
</dbReference>
<dbReference type="RefSeq" id="WP_338599004.1">
    <property type="nucleotide sequence ID" value="NZ_AP028679.1"/>
</dbReference>
<comment type="cofactor">
    <cofactor evidence="1">
        <name>Mg(2+)</name>
        <dbReference type="ChEBI" id="CHEBI:18420"/>
    </cofactor>
</comment>
<dbReference type="EMBL" id="AP028679">
    <property type="protein sequence ID" value="BEQ15084.1"/>
    <property type="molecule type" value="Genomic_DNA"/>
</dbReference>
<comment type="similarity">
    <text evidence="4">Belongs to the Nudix hydrolase family.</text>
</comment>
<evidence type="ECO:0000256" key="1">
    <source>
        <dbReference type="ARBA" id="ARBA00001946"/>
    </source>
</evidence>
<sequence length="170" mass="18553">MAKPVTPRFCASCGGALLATKGLNAGGAPFVCSSCGLPVYEDPKVAAAVVVRTEEGILLLRRAQRDRAYGKWILPGGHVDRGEVVLEAARREVLEETGLRVEMTGLLDVYSYTNYPWVLVVYTATANGGRLRPSPEALEIKAFNQEEVPWDELGYESTAHALRDYIARLS</sequence>
<evidence type="ECO:0000256" key="2">
    <source>
        <dbReference type="ARBA" id="ARBA00022801"/>
    </source>
</evidence>
<dbReference type="InterPro" id="IPR020476">
    <property type="entry name" value="Nudix_hydrolase"/>
</dbReference>
<dbReference type="PROSITE" id="PS00893">
    <property type="entry name" value="NUDIX_BOX"/>
    <property type="match status" value="1"/>
</dbReference>
<evidence type="ECO:0000313" key="6">
    <source>
        <dbReference type="EMBL" id="BEQ15084.1"/>
    </source>
</evidence>
<protein>
    <submittedName>
        <fullName evidence="6">NUDIX hydrolase</fullName>
    </submittedName>
</protein>
<accession>A0AAU9EPJ9</accession>
<evidence type="ECO:0000259" key="5">
    <source>
        <dbReference type="PROSITE" id="PS51462"/>
    </source>
</evidence>
<dbReference type="InterPro" id="IPR000086">
    <property type="entry name" value="NUDIX_hydrolase_dom"/>
</dbReference>
<dbReference type="PANTHER" id="PTHR43222:SF2">
    <property type="entry name" value="NUDIX HYDROLASE 23, CHLOROPLASTIC"/>
    <property type="match status" value="1"/>
</dbReference>
<evidence type="ECO:0000256" key="3">
    <source>
        <dbReference type="ARBA" id="ARBA00022842"/>
    </source>
</evidence>
<dbReference type="AlphaFoldDB" id="A0AAU9EPJ9"/>
<gene>
    <name evidence="6" type="ORF">FAK_21500</name>
</gene>